<gene>
    <name evidence="6" type="ORF">GKO32_00270</name>
</gene>
<dbReference type="PROSITE" id="PS01081">
    <property type="entry name" value="HTH_TETR_1"/>
    <property type="match status" value="1"/>
</dbReference>
<dbReference type="Proteomes" id="UP000440096">
    <property type="component" value="Unassembled WGS sequence"/>
</dbReference>
<evidence type="ECO:0000256" key="1">
    <source>
        <dbReference type="ARBA" id="ARBA00023015"/>
    </source>
</evidence>
<reference evidence="6 7" key="1">
    <citation type="submission" date="2019-11" db="EMBL/GenBank/DDBJ databases">
        <title>Draft genome of Amycolatopsis RM579.</title>
        <authorList>
            <person name="Duangmal K."/>
            <person name="Mingma R."/>
        </authorList>
    </citation>
    <scope>NUCLEOTIDE SEQUENCE [LARGE SCALE GENOMIC DNA]</scope>
    <source>
        <strain evidence="6 7">RM579</strain>
    </source>
</reference>
<dbReference type="InterPro" id="IPR001647">
    <property type="entry name" value="HTH_TetR"/>
</dbReference>
<keyword evidence="3" id="KW-0804">Transcription</keyword>
<dbReference type="InterPro" id="IPR023772">
    <property type="entry name" value="DNA-bd_HTH_TetR-type_CS"/>
</dbReference>
<evidence type="ECO:0000256" key="2">
    <source>
        <dbReference type="ARBA" id="ARBA00023125"/>
    </source>
</evidence>
<evidence type="ECO:0000313" key="7">
    <source>
        <dbReference type="Proteomes" id="UP000440096"/>
    </source>
</evidence>
<dbReference type="InterPro" id="IPR050109">
    <property type="entry name" value="HTH-type_TetR-like_transc_reg"/>
</dbReference>
<sequence length="210" mass="24019">MGDKVSNESTELLSVREEQRRMTRRRIITAARQVFEERGYGQASIGDIAKAAKVNRATFYLHFTNKTEVFTEVYRSVREEQSARYWSLLGQALAEGKGASVRSWLDGALSWWESQAALLPAIHEAMASDLEVAVRWKDQIDQLAGGLEEYLVQFPKALREERRLRVELLMVQLDQVCFRVIVQKVFVIERDQLLDVVTGLWVDALGLDSD</sequence>
<dbReference type="PANTHER" id="PTHR30055">
    <property type="entry name" value="HTH-TYPE TRANSCRIPTIONAL REGULATOR RUTR"/>
    <property type="match status" value="1"/>
</dbReference>
<proteinExistence type="predicted"/>
<dbReference type="PROSITE" id="PS50977">
    <property type="entry name" value="HTH_TETR_2"/>
    <property type="match status" value="1"/>
</dbReference>
<dbReference type="FunFam" id="1.10.10.60:FF:000141">
    <property type="entry name" value="TetR family transcriptional regulator"/>
    <property type="match status" value="1"/>
</dbReference>
<evidence type="ECO:0000256" key="3">
    <source>
        <dbReference type="ARBA" id="ARBA00023163"/>
    </source>
</evidence>
<dbReference type="RefSeq" id="WP_154754691.1">
    <property type="nucleotide sequence ID" value="NZ_WMBA01000001.1"/>
</dbReference>
<dbReference type="GO" id="GO:0045892">
    <property type="term" value="P:negative regulation of DNA-templated transcription"/>
    <property type="evidence" value="ECO:0007669"/>
    <property type="project" value="UniProtKB-ARBA"/>
</dbReference>
<keyword evidence="2 4" id="KW-0238">DNA-binding</keyword>
<organism evidence="6 7">
    <name type="scientific">Amycolatopsis pithecellobii</name>
    <dbReference type="NCBI Taxonomy" id="664692"/>
    <lineage>
        <taxon>Bacteria</taxon>
        <taxon>Bacillati</taxon>
        <taxon>Actinomycetota</taxon>
        <taxon>Actinomycetes</taxon>
        <taxon>Pseudonocardiales</taxon>
        <taxon>Pseudonocardiaceae</taxon>
        <taxon>Amycolatopsis</taxon>
    </lineage>
</organism>
<dbReference type="GO" id="GO:0000976">
    <property type="term" value="F:transcription cis-regulatory region binding"/>
    <property type="evidence" value="ECO:0007669"/>
    <property type="project" value="TreeGrafter"/>
</dbReference>
<feature type="domain" description="HTH tetR-type" evidence="5">
    <location>
        <begin position="21"/>
        <end position="81"/>
    </location>
</feature>
<evidence type="ECO:0000256" key="4">
    <source>
        <dbReference type="PROSITE-ProRule" id="PRU00335"/>
    </source>
</evidence>
<keyword evidence="1" id="KW-0805">Transcription regulation</keyword>
<dbReference type="Pfam" id="PF00440">
    <property type="entry name" value="TetR_N"/>
    <property type="match status" value="1"/>
</dbReference>
<dbReference type="GO" id="GO:0003700">
    <property type="term" value="F:DNA-binding transcription factor activity"/>
    <property type="evidence" value="ECO:0007669"/>
    <property type="project" value="TreeGrafter"/>
</dbReference>
<keyword evidence="7" id="KW-1185">Reference proteome</keyword>
<dbReference type="OrthoDB" id="4214267at2"/>
<dbReference type="EMBL" id="WMBA01000001">
    <property type="protein sequence ID" value="MTD52427.1"/>
    <property type="molecule type" value="Genomic_DNA"/>
</dbReference>
<feature type="DNA-binding region" description="H-T-H motif" evidence="4">
    <location>
        <begin position="44"/>
        <end position="63"/>
    </location>
</feature>
<name>A0A6N7YHQ5_9PSEU</name>
<evidence type="ECO:0000259" key="5">
    <source>
        <dbReference type="PROSITE" id="PS50977"/>
    </source>
</evidence>
<comment type="caution">
    <text evidence="6">The sequence shown here is derived from an EMBL/GenBank/DDBJ whole genome shotgun (WGS) entry which is preliminary data.</text>
</comment>
<dbReference type="Gene3D" id="1.10.357.10">
    <property type="entry name" value="Tetracycline Repressor, domain 2"/>
    <property type="match status" value="1"/>
</dbReference>
<accession>A0A6N7YHQ5</accession>
<evidence type="ECO:0000313" key="6">
    <source>
        <dbReference type="EMBL" id="MTD52427.1"/>
    </source>
</evidence>
<dbReference type="InterPro" id="IPR009057">
    <property type="entry name" value="Homeodomain-like_sf"/>
</dbReference>
<dbReference type="SUPFAM" id="SSF46689">
    <property type="entry name" value="Homeodomain-like"/>
    <property type="match status" value="1"/>
</dbReference>
<dbReference type="PANTHER" id="PTHR30055:SF234">
    <property type="entry name" value="HTH-TYPE TRANSCRIPTIONAL REGULATOR BETI"/>
    <property type="match status" value="1"/>
</dbReference>
<dbReference type="PRINTS" id="PR00455">
    <property type="entry name" value="HTHTETR"/>
</dbReference>
<dbReference type="AlphaFoldDB" id="A0A6N7YHQ5"/>
<dbReference type="Gene3D" id="1.10.10.60">
    <property type="entry name" value="Homeodomain-like"/>
    <property type="match status" value="1"/>
</dbReference>
<protein>
    <submittedName>
        <fullName evidence="6">TetR family transcriptional regulator</fullName>
    </submittedName>
</protein>